<evidence type="ECO:0000313" key="1">
    <source>
        <dbReference type="EMBL" id="KAK1410004.1"/>
    </source>
</evidence>
<protein>
    <submittedName>
        <fullName evidence="1">Uncharacterized protein</fullName>
    </submittedName>
</protein>
<evidence type="ECO:0000313" key="2">
    <source>
        <dbReference type="Proteomes" id="UP001229421"/>
    </source>
</evidence>
<gene>
    <name evidence="1" type="ORF">QVD17_36536</name>
</gene>
<dbReference type="AlphaFoldDB" id="A0AAD8JSL9"/>
<reference evidence="1" key="1">
    <citation type="journal article" date="2023" name="bioRxiv">
        <title>Improved chromosome-level genome assembly for marigold (Tagetes erecta).</title>
        <authorList>
            <person name="Jiang F."/>
            <person name="Yuan L."/>
            <person name="Wang S."/>
            <person name="Wang H."/>
            <person name="Xu D."/>
            <person name="Wang A."/>
            <person name="Fan W."/>
        </authorList>
    </citation>
    <scope>NUCLEOTIDE SEQUENCE</scope>
    <source>
        <strain evidence="1">WSJ</strain>
        <tissue evidence="1">Leaf</tissue>
    </source>
</reference>
<comment type="caution">
    <text evidence="1">The sequence shown here is derived from an EMBL/GenBank/DDBJ whole genome shotgun (WGS) entry which is preliminary data.</text>
</comment>
<keyword evidence="2" id="KW-1185">Reference proteome</keyword>
<dbReference type="EMBL" id="JAUHHV010000010">
    <property type="protein sequence ID" value="KAK1410004.1"/>
    <property type="molecule type" value="Genomic_DNA"/>
</dbReference>
<name>A0AAD8JSL9_TARER</name>
<organism evidence="1 2">
    <name type="scientific">Tagetes erecta</name>
    <name type="common">African marigold</name>
    <dbReference type="NCBI Taxonomy" id="13708"/>
    <lineage>
        <taxon>Eukaryota</taxon>
        <taxon>Viridiplantae</taxon>
        <taxon>Streptophyta</taxon>
        <taxon>Embryophyta</taxon>
        <taxon>Tracheophyta</taxon>
        <taxon>Spermatophyta</taxon>
        <taxon>Magnoliopsida</taxon>
        <taxon>eudicotyledons</taxon>
        <taxon>Gunneridae</taxon>
        <taxon>Pentapetalae</taxon>
        <taxon>asterids</taxon>
        <taxon>campanulids</taxon>
        <taxon>Asterales</taxon>
        <taxon>Asteraceae</taxon>
        <taxon>Asteroideae</taxon>
        <taxon>Heliantheae alliance</taxon>
        <taxon>Tageteae</taxon>
        <taxon>Tagetes</taxon>
    </lineage>
</organism>
<proteinExistence type="predicted"/>
<dbReference type="Proteomes" id="UP001229421">
    <property type="component" value="Unassembled WGS sequence"/>
</dbReference>
<accession>A0AAD8JSL9</accession>
<sequence length="99" mass="11292">MHWKLICVFQKPPNVTKDQHNICPISTPPFSLSSFNNSISTSSSSSIQILFHSHSYLHKDLNIKGIDSHTHSSLKLYSTLLDRLRFSQLRSLQAILFPL</sequence>